<dbReference type="Gene3D" id="3.40.50.2300">
    <property type="match status" value="1"/>
</dbReference>
<dbReference type="Gene3D" id="3.30.70.270">
    <property type="match status" value="1"/>
</dbReference>
<evidence type="ECO:0000313" key="7">
    <source>
        <dbReference type="EMBL" id="AGA25165.1"/>
    </source>
</evidence>
<dbReference type="GO" id="GO:1902201">
    <property type="term" value="P:negative regulation of bacterial-type flagellum-dependent cell motility"/>
    <property type="evidence" value="ECO:0007669"/>
    <property type="project" value="TreeGrafter"/>
</dbReference>
<evidence type="ECO:0000313" key="8">
    <source>
        <dbReference type="Proteomes" id="UP000010798"/>
    </source>
</evidence>
<name>L0D8H0_SINAD</name>
<keyword evidence="8" id="KW-1185">Reference proteome</keyword>
<dbReference type="KEGG" id="saci:Sinac_0755"/>
<dbReference type="eggNOG" id="COG3706">
    <property type="taxonomic scope" value="Bacteria"/>
</dbReference>
<dbReference type="InterPro" id="IPR050469">
    <property type="entry name" value="Diguanylate_Cyclase"/>
</dbReference>
<dbReference type="PANTHER" id="PTHR45138">
    <property type="entry name" value="REGULATORY COMPONENTS OF SENSORY TRANSDUCTION SYSTEM"/>
    <property type="match status" value="1"/>
</dbReference>
<dbReference type="RefSeq" id="WP_015244345.1">
    <property type="nucleotide sequence ID" value="NC_019892.1"/>
</dbReference>
<gene>
    <name evidence="7" type="ordered locus">Sinac_0755</name>
</gene>
<dbReference type="CDD" id="cd17574">
    <property type="entry name" value="REC_OmpR"/>
    <property type="match status" value="1"/>
</dbReference>
<evidence type="ECO:0000259" key="5">
    <source>
        <dbReference type="PROSITE" id="PS50110"/>
    </source>
</evidence>
<dbReference type="Pfam" id="PF00072">
    <property type="entry name" value="Response_reg"/>
    <property type="match status" value="1"/>
</dbReference>
<keyword evidence="3" id="KW-0597">Phosphoprotein</keyword>
<dbReference type="PANTHER" id="PTHR45138:SF9">
    <property type="entry name" value="DIGUANYLATE CYCLASE DGCM-RELATED"/>
    <property type="match status" value="1"/>
</dbReference>
<sequence>MRILVAEDDRVSSLKLCRALEKLSFEVEVVLNGADAWDRIRNGKVELLISDWMMPEMDGLELCRLVRARPDALYTYVIMLTSRDSRDDRLAGLEAGADDFLTKPFDSTELVARLNVARRILTMQRQLHSHAIQLAELHAVLERQNELLVERAATDGLTGLNNRSYFDETLRSALAAAERHDKLLSLILVDVDHFKTFNDSFGHQAGDEALRIVAETLRSTTRAHDKVARFGGEEFAVLLPETDENGARMIAERLRVAIETHHWVRRPVSASLGIATTRFPVPDAAQLIEEADKALYRSKSMGRNRVTHHLDLDPDHTPGPRRTAAIV</sequence>
<dbReference type="Pfam" id="PF00990">
    <property type="entry name" value="GGDEF"/>
    <property type="match status" value="1"/>
</dbReference>
<dbReference type="FunFam" id="3.30.70.270:FF:000001">
    <property type="entry name" value="Diguanylate cyclase domain protein"/>
    <property type="match status" value="1"/>
</dbReference>
<evidence type="ECO:0000256" key="1">
    <source>
        <dbReference type="ARBA" id="ARBA00012528"/>
    </source>
</evidence>
<dbReference type="Proteomes" id="UP000010798">
    <property type="component" value="Chromosome"/>
</dbReference>
<dbReference type="GO" id="GO:0043709">
    <property type="term" value="P:cell adhesion involved in single-species biofilm formation"/>
    <property type="evidence" value="ECO:0007669"/>
    <property type="project" value="TreeGrafter"/>
</dbReference>
<dbReference type="GO" id="GO:0052621">
    <property type="term" value="F:diguanylate cyclase activity"/>
    <property type="evidence" value="ECO:0007669"/>
    <property type="project" value="UniProtKB-EC"/>
</dbReference>
<dbReference type="EC" id="2.7.7.65" evidence="1"/>
<dbReference type="SMART" id="SM00448">
    <property type="entry name" value="REC"/>
    <property type="match status" value="1"/>
</dbReference>
<dbReference type="GO" id="GO:0005886">
    <property type="term" value="C:plasma membrane"/>
    <property type="evidence" value="ECO:0007669"/>
    <property type="project" value="TreeGrafter"/>
</dbReference>
<dbReference type="InterPro" id="IPR029787">
    <property type="entry name" value="Nucleotide_cyclase"/>
</dbReference>
<evidence type="ECO:0000256" key="2">
    <source>
        <dbReference type="ARBA" id="ARBA00034247"/>
    </source>
</evidence>
<proteinExistence type="predicted"/>
<evidence type="ECO:0000259" key="6">
    <source>
        <dbReference type="PROSITE" id="PS50887"/>
    </source>
</evidence>
<feature type="region of interest" description="Disordered" evidence="4">
    <location>
        <begin position="306"/>
        <end position="327"/>
    </location>
</feature>
<protein>
    <recommendedName>
        <fullName evidence="1">diguanylate cyclase</fullName>
        <ecNumber evidence="1">2.7.7.65</ecNumber>
    </recommendedName>
</protein>
<evidence type="ECO:0000256" key="3">
    <source>
        <dbReference type="PROSITE-ProRule" id="PRU00169"/>
    </source>
</evidence>
<dbReference type="SUPFAM" id="SSF52172">
    <property type="entry name" value="CheY-like"/>
    <property type="match status" value="1"/>
</dbReference>
<dbReference type="SUPFAM" id="SSF55073">
    <property type="entry name" value="Nucleotide cyclase"/>
    <property type="match status" value="1"/>
</dbReference>
<dbReference type="InterPro" id="IPR043128">
    <property type="entry name" value="Rev_trsase/Diguanyl_cyclase"/>
</dbReference>
<accession>L0D8H0</accession>
<dbReference type="STRING" id="886293.Sinac_0755"/>
<dbReference type="InterPro" id="IPR000160">
    <property type="entry name" value="GGDEF_dom"/>
</dbReference>
<dbReference type="EMBL" id="CP003364">
    <property type="protein sequence ID" value="AGA25165.1"/>
    <property type="molecule type" value="Genomic_DNA"/>
</dbReference>
<dbReference type="InterPro" id="IPR001789">
    <property type="entry name" value="Sig_transdc_resp-reg_receiver"/>
</dbReference>
<evidence type="ECO:0000256" key="4">
    <source>
        <dbReference type="SAM" id="MobiDB-lite"/>
    </source>
</evidence>
<dbReference type="SMART" id="SM00267">
    <property type="entry name" value="GGDEF"/>
    <property type="match status" value="1"/>
</dbReference>
<organism evidence="7 8">
    <name type="scientific">Singulisphaera acidiphila (strain ATCC BAA-1392 / DSM 18658 / VKM B-2454 / MOB10)</name>
    <dbReference type="NCBI Taxonomy" id="886293"/>
    <lineage>
        <taxon>Bacteria</taxon>
        <taxon>Pseudomonadati</taxon>
        <taxon>Planctomycetota</taxon>
        <taxon>Planctomycetia</taxon>
        <taxon>Isosphaerales</taxon>
        <taxon>Isosphaeraceae</taxon>
        <taxon>Singulisphaera</taxon>
    </lineage>
</organism>
<dbReference type="NCBIfam" id="TIGR00254">
    <property type="entry name" value="GGDEF"/>
    <property type="match status" value="1"/>
</dbReference>
<reference evidence="7 8" key="1">
    <citation type="submission" date="2012-02" db="EMBL/GenBank/DDBJ databases">
        <title>Complete sequence of chromosome of Singulisphaera acidiphila DSM 18658.</title>
        <authorList>
            <consortium name="US DOE Joint Genome Institute (JGI-PGF)"/>
            <person name="Lucas S."/>
            <person name="Copeland A."/>
            <person name="Lapidus A."/>
            <person name="Glavina del Rio T."/>
            <person name="Dalin E."/>
            <person name="Tice H."/>
            <person name="Bruce D."/>
            <person name="Goodwin L."/>
            <person name="Pitluck S."/>
            <person name="Peters L."/>
            <person name="Ovchinnikova G."/>
            <person name="Chertkov O."/>
            <person name="Kyrpides N."/>
            <person name="Mavromatis K."/>
            <person name="Ivanova N."/>
            <person name="Brettin T."/>
            <person name="Detter J.C."/>
            <person name="Han C."/>
            <person name="Larimer F."/>
            <person name="Land M."/>
            <person name="Hauser L."/>
            <person name="Markowitz V."/>
            <person name="Cheng J.-F."/>
            <person name="Hugenholtz P."/>
            <person name="Woyke T."/>
            <person name="Wu D."/>
            <person name="Tindall B."/>
            <person name="Pomrenke H."/>
            <person name="Brambilla E."/>
            <person name="Klenk H.-P."/>
            <person name="Eisen J.A."/>
        </authorList>
    </citation>
    <scope>NUCLEOTIDE SEQUENCE [LARGE SCALE GENOMIC DNA]</scope>
    <source>
        <strain evidence="8">ATCC BAA-1392 / DSM 18658 / VKM B-2454 / MOB10</strain>
    </source>
</reference>
<dbReference type="AlphaFoldDB" id="L0D8H0"/>
<dbReference type="PROSITE" id="PS50110">
    <property type="entry name" value="RESPONSE_REGULATORY"/>
    <property type="match status" value="1"/>
</dbReference>
<feature type="domain" description="Response regulatory" evidence="5">
    <location>
        <begin position="2"/>
        <end position="118"/>
    </location>
</feature>
<dbReference type="HOGENOM" id="CLU_000445_11_28_0"/>
<feature type="compositionally biased region" description="Basic and acidic residues" evidence="4">
    <location>
        <begin position="308"/>
        <end position="318"/>
    </location>
</feature>
<dbReference type="InterPro" id="IPR011006">
    <property type="entry name" value="CheY-like_superfamily"/>
</dbReference>
<comment type="catalytic activity">
    <reaction evidence="2">
        <text>2 GTP = 3',3'-c-di-GMP + 2 diphosphate</text>
        <dbReference type="Rhea" id="RHEA:24898"/>
        <dbReference type="ChEBI" id="CHEBI:33019"/>
        <dbReference type="ChEBI" id="CHEBI:37565"/>
        <dbReference type="ChEBI" id="CHEBI:58805"/>
        <dbReference type="EC" id="2.7.7.65"/>
    </reaction>
</comment>
<dbReference type="OrthoDB" id="244535at2"/>
<dbReference type="PROSITE" id="PS50887">
    <property type="entry name" value="GGDEF"/>
    <property type="match status" value="1"/>
</dbReference>
<feature type="modified residue" description="4-aspartylphosphate" evidence="3">
    <location>
        <position position="51"/>
    </location>
</feature>
<feature type="domain" description="GGDEF" evidence="6">
    <location>
        <begin position="182"/>
        <end position="311"/>
    </location>
</feature>
<dbReference type="GO" id="GO:0000160">
    <property type="term" value="P:phosphorelay signal transduction system"/>
    <property type="evidence" value="ECO:0007669"/>
    <property type="project" value="InterPro"/>
</dbReference>
<dbReference type="CDD" id="cd01949">
    <property type="entry name" value="GGDEF"/>
    <property type="match status" value="1"/>
</dbReference>